<protein>
    <recommendedName>
        <fullName evidence="9">DNA 3'-5' helicase</fullName>
        <ecNumber evidence="9">5.6.2.4</ecNumber>
    </recommendedName>
    <alternativeName>
        <fullName evidence="10">DNA 3'-5' helicase II</fullName>
    </alternativeName>
</protein>
<name>A0A2N7UGJ8_9GAMM</name>
<dbReference type="AlphaFoldDB" id="A0A2N7UGJ8"/>
<evidence type="ECO:0000256" key="10">
    <source>
        <dbReference type="ARBA" id="ARBA00034923"/>
    </source>
</evidence>
<accession>A0A2N7UGJ8</accession>
<dbReference type="EMBL" id="PNRG01000027">
    <property type="protein sequence ID" value="PMR79541.1"/>
    <property type="molecule type" value="Genomic_DNA"/>
</dbReference>
<evidence type="ECO:0000313" key="15">
    <source>
        <dbReference type="EMBL" id="PMR79541.1"/>
    </source>
</evidence>
<dbReference type="InterPro" id="IPR027417">
    <property type="entry name" value="P-loop_NTPase"/>
</dbReference>
<dbReference type="Pfam" id="PF13361">
    <property type="entry name" value="UvrD_C"/>
    <property type="match status" value="1"/>
</dbReference>
<sequence length="749" mass="84120">MRLTDEQRAVVEHQGGHARVAAVAGSGKTTTMVARVLHLLSQGVPPSRILVLMFNRSAREDFQARLAEMAPAGQPLPDVRTFHSLGHRLTQSLTRWGVLSPRQLLTADWQLERLLRQATLQALADEPEAREMALDPEKLEALAQFCALVKAEMVTPDELYARTDFGDDTEHFVSAFMHAERLLDAHAQMSYADLLYRPLRALEADRSLLARVQGFLDHVIIDEYQDINVAQQRLMALLAVPNAAVMAVGDANQCIYEWRGAHPDTMLERFTATFGVARDYPLSTTFRHGHALALAANHAIAANRRRPDQLCLATDDNPQTRLAVAQGSRGLLDELDAWQRRRGRPLIQACVLVRSWALSVPLQLALLNAGVPFRLAREDRFVFRLPLVQALAGYLLLARRPERLRDSEHLALLLSQPTPFVSRERIQALANRLAETQQWPPRHDPLLEGLKPHQKRTLKRRWALLCELPRRASWPPGRLLAHVVEAVEAEKVLKRAATRRDKGEEDVRLLDVLLEQAEEFSNDPDGFIELLRRPVENRTDGVLITTVHGAKGLEWPLVILAGANEEDFPHYSRDNPLSGSRLEEERRLYYVAITRAQEHLLLLHDAGDHRPSRFIAETAVEECCLIARRLNATNGVYENGAYENGACENGAYETELAVSRREIVEPYLERLGRDLPLASRPEGVAEANPWADDFVVGQWLRHAVFGDGEISVVEGDPANPVIEVRFRSAGRRRLIARLAPIELLAGETA</sequence>
<dbReference type="Proteomes" id="UP000235547">
    <property type="component" value="Unassembled WGS sequence"/>
</dbReference>
<dbReference type="CDD" id="cd17932">
    <property type="entry name" value="DEXQc_UvrD"/>
    <property type="match status" value="1"/>
</dbReference>
<evidence type="ECO:0000259" key="14">
    <source>
        <dbReference type="PROSITE" id="PS51217"/>
    </source>
</evidence>
<feature type="domain" description="UvrD-like helicase ATP-binding" evidence="13">
    <location>
        <begin position="1"/>
        <end position="289"/>
    </location>
</feature>
<dbReference type="Gene3D" id="1.10.10.160">
    <property type="match status" value="1"/>
</dbReference>
<comment type="caution">
    <text evidence="15">The sequence shown here is derived from an EMBL/GenBank/DDBJ whole genome shotgun (WGS) entry which is preliminary data.</text>
</comment>
<dbReference type="PROSITE" id="PS51217">
    <property type="entry name" value="UVRD_HELICASE_CTER"/>
    <property type="match status" value="1"/>
</dbReference>
<keyword evidence="4 12" id="KW-0347">Helicase</keyword>
<evidence type="ECO:0000256" key="8">
    <source>
        <dbReference type="ARBA" id="ARBA00034617"/>
    </source>
</evidence>
<dbReference type="PANTHER" id="PTHR11070:SF2">
    <property type="entry name" value="ATP-DEPENDENT DNA HELICASE SRS2"/>
    <property type="match status" value="1"/>
</dbReference>
<keyword evidence="3 12" id="KW-0378">Hydrolase</keyword>
<feature type="binding site" evidence="12">
    <location>
        <begin position="22"/>
        <end position="29"/>
    </location>
    <ligand>
        <name>ATP</name>
        <dbReference type="ChEBI" id="CHEBI:30616"/>
    </ligand>
</feature>
<dbReference type="Pfam" id="PF00580">
    <property type="entry name" value="UvrD-helicase"/>
    <property type="match status" value="1"/>
</dbReference>
<comment type="similarity">
    <text evidence="1">Belongs to the helicase family. UvrD subfamily.</text>
</comment>
<keyword evidence="5 12" id="KW-0067">ATP-binding</keyword>
<evidence type="ECO:0000313" key="16">
    <source>
        <dbReference type="Proteomes" id="UP000235547"/>
    </source>
</evidence>
<comment type="catalytic activity">
    <reaction evidence="11">
        <text>ATP + H2O = ADP + phosphate + H(+)</text>
        <dbReference type="Rhea" id="RHEA:13065"/>
        <dbReference type="ChEBI" id="CHEBI:15377"/>
        <dbReference type="ChEBI" id="CHEBI:15378"/>
        <dbReference type="ChEBI" id="CHEBI:30616"/>
        <dbReference type="ChEBI" id="CHEBI:43474"/>
        <dbReference type="ChEBI" id="CHEBI:456216"/>
        <dbReference type="EC" id="5.6.2.4"/>
    </reaction>
</comment>
<evidence type="ECO:0000256" key="5">
    <source>
        <dbReference type="ARBA" id="ARBA00022840"/>
    </source>
</evidence>
<dbReference type="SUPFAM" id="SSF52540">
    <property type="entry name" value="P-loop containing nucleoside triphosphate hydrolases"/>
    <property type="match status" value="1"/>
</dbReference>
<organism evidence="15 16">
    <name type="scientific">Halomonas urumqiensis</name>
    <dbReference type="NCBI Taxonomy" id="1684789"/>
    <lineage>
        <taxon>Bacteria</taxon>
        <taxon>Pseudomonadati</taxon>
        <taxon>Pseudomonadota</taxon>
        <taxon>Gammaproteobacteria</taxon>
        <taxon>Oceanospirillales</taxon>
        <taxon>Halomonadaceae</taxon>
        <taxon>Halomonas</taxon>
    </lineage>
</organism>
<dbReference type="PROSITE" id="PS51198">
    <property type="entry name" value="UVRD_HELICASE_ATP_BIND"/>
    <property type="match status" value="1"/>
</dbReference>
<keyword evidence="7" id="KW-0413">Isomerase</keyword>
<evidence type="ECO:0000259" key="13">
    <source>
        <dbReference type="PROSITE" id="PS51198"/>
    </source>
</evidence>
<dbReference type="EC" id="5.6.2.4" evidence="9"/>
<evidence type="ECO:0000256" key="3">
    <source>
        <dbReference type="ARBA" id="ARBA00022801"/>
    </source>
</evidence>
<dbReference type="Pfam" id="PF21196">
    <property type="entry name" value="PcrA_UvrD_tudor"/>
    <property type="match status" value="1"/>
</dbReference>
<dbReference type="Gene3D" id="3.40.50.300">
    <property type="entry name" value="P-loop containing nucleotide triphosphate hydrolases"/>
    <property type="match status" value="2"/>
</dbReference>
<keyword evidence="6" id="KW-0238">DNA-binding</keyword>
<dbReference type="GO" id="GO:0005524">
    <property type="term" value="F:ATP binding"/>
    <property type="evidence" value="ECO:0007669"/>
    <property type="project" value="UniProtKB-UniRule"/>
</dbReference>
<dbReference type="GO" id="GO:0016887">
    <property type="term" value="F:ATP hydrolysis activity"/>
    <property type="evidence" value="ECO:0007669"/>
    <property type="project" value="RHEA"/>
</dbReference>
<dbReference type="InterPro" id="IPR014016">
    <property type="entry name" value="UvrD-like_ATP-bd"/>
</dbReference>
<comment type="catalytic activity">
    <reaction evidence="8">
        <text>Couples ATP hydrolysis with the unwinding of duplex DNA by translocating in the 3'-5' direction.</text>
        <dbReference type="EC" id="5.6.2.4"/>
    </reaction>
</comment>
<dbReference type="PANTHER" id="PTHR11070">
    <property type="entry name" value="UVRD / RECB / PCRA DNA HELICASE FAMILY MEMBER"/>
    <property type="match status" value="1"/>
</dbReference>
<evidence type="ECO:0000256" key="7">
    <source>
        <dbReference type="ARBA" id="ARBA00023235"/>
    </source>
</evidence>
<evidence type="ECO:0000256" key="4">
    <source>
        <dbReference type="ARBA" id="ARBA00022806"/>
    </source>
</evidence>
<keyword evidence="16" id="KW-1185">Reference proteome</keyword>
<gene>
    <name evidence="15" type="ORF">C1H70_12300</name>
</gene>
<dbReference type="OrthoDB" id="9806690at2"/>
<dbReference type="GO" id="GO:0003677">
    <property type="term" value="F:DNA binding"/>
    <property type="evidence" value="ECO:0007669"/>
    <property type="project" value="UniProtKB-KW"/>
</dbReference>
<evidence type="ECO:0000256" key="6">
    <source>
        <dbReference type="ARBA" id="ARBA00023125"/>
    </source>
</evidence>
<evidence type="ECO:0000256" key="11">
    <source>
        <dbReference type="ARBA" id="ARBA00048988"/>
    </source>
</evidence>
<evidence type="ECO:0000256" key="2">
    <source>
        <dbReference type="ARBA" id="ARBA00022741"/>
    </source>
</evidence>
<keyword evidence="2 12" id="KW-0547">Nucleotide-binding</keyword>
<evidence type="ECO:0000256" key="1">
    <source>
        <dbReference type="ARBA" id="ARBA00009922"/>
    </source>
</evidence>
<dbReference type="Gene3D" id="1.10.486.10">
    <property type="entry name" value="PCRA, domain 4"/>
    <property type="match status" value="1"/>
</dbReference>
<dbReference type="InterPro" id="IPR014017">
    <property type="entry name" value="DNA_helicase_UvrD-like_C"/>
</dbReference>
<evidence type="ECO:0000256" key="12">
    <source>
        <dbReference type="PROSITE-ProRule" id="PRU00560"/>
    </source>
</evidence>
<dbReference type="GO" id="GO:0000725">
    <property type="term" value="P:recombinational repair"/>
    <property type="evidence" value="ECO:0007669"/>
    <property type="project" value="TreeGrafter"/>
</dbReference>
<evidence type="ECO:0000256" key="9">
    <source>
        <dbReference type="ARBA" id="ARBA00034808"/>
    </source>
</evidence>
<dbReference type="InterPro" id="IPR013986">
    <property type="entry name" value="DExx_box_DNA_helicase_dom_sf"/>
</dbReference>
<feature type="domain" description="UvrD-like helicase C-terminal" evidence="14">
    <location>
        <begin position="290"/>
        <end position="552"/>
    </location>
</feature>
<dbReference type="RefSeq" id="WP_102588625.1">
    <property type="nucleotide sequence ID" value="NZ_BNAE01000007.1"/>
</dbReference>
<reference evidence="15 16" key="1">
    <citation type="submission" date="2018-01" db="EMBL/GenBank/DDBJ databases">
        <title>Halomonas endophytica sp. nov., isolated from storage liquid in the stems of Populus euphratica.</title>
        <authorList>
            <person name="Chen C."/>
        </authorList>
    </citation>
    <scope>NUCLEOTIDE SEQUENCE [LARGE SCALE GENOMIC DNA]</scope>
    <source>
        <strain evidence="15 16">BZ-SZ-XJ27</strain>
    </source>
</reference>
<dbReference type="InterPro" id="IPR000212">
    <property type="entry name" value="DNA_helicase_UvrD/REP"/>
</dbReference>
<proteinExistence type="inferred from homology"/>
<dbReference type="GO" id="GO:0043138">
    <property type="term" value="F:3'-5' DNA helicase activity"/>
    <property type="evidence" value="ECO:0007669"/>
    <property type="project" value="UniProtKB-EC"/>
</dbReference>